<dbReference type="NCBIfam" id="TIGR03860">
    <property type="entry name" value="FMN_nitrolo"/>
    <property type="match status" value="1"/>
</dbReference>
<comment type="caution">
    <text evidence="8">The sequence shown here is derived from an EMBL/GenBank/DDBJ whole genome shotgun (WGS) entry which is preliminary data.</text>
</comment>
<dbReference type="GO" id="GO:0004497">
    <property type="term" value="F:monooxygenase activity"/>
    <property type="evidence" value="ECO:0007669"/>
    <property type="project" value="UniProtKB-KW"/>
</dbReference>
<evidence type="ECO:0000259" key="7">
    <source>
        <dbReference type="Pfam" id="PF00296"/>
    </source>
</evidence>
<keyword evidence="2 6" id="KW-0288">FMN</keyword>
<feature type="binding site" evidence="6">
    <location>
        <position position="163"/>
    </location>
    <ligand>
        <name>FMN</name>
        <dbReference type="ChEBI" id="CHEBI:58210"/>
    </ligand>
</feature>
<dbReference type="GO" id="GO:0016705">
    <property type="term" value="F:oxidoreductase activity, acting on paired donors, with incorporation or reduction of molecular oxygen"/>
    <property type="evidence" value="ECO:0007669"/>
    <property type="project" value="InterPro"/>
</dbReference>
<dbReference type="InterPro" id="IPR051260">
    <property type="entry name" value="Diverse_substr_monoxygenases"/>
</dbReference>
<name>A0A5B0VQX5_RHITR</name>
<keyword evidence="1 6" id="KW-0285">Flavoprotein</keyword>
<feature type="domain" description="Luciferase-like" evidence="7">
    <location>
        <begin position="40"/>
        <end position="397"/>
    </location>
</feature>
<dbReference type="CDD" id="cd01095">
    <property type="entry name" value="Nitrilotriacetate_monoxgenase"/>
    <property type="match status" value="1"/>
</dbReference>
<dbReference type="InterPro" id="IPR036661">
    <property type="entry name" value="Luciferase-like_sf"/>
</dbReference>
<evidence type="ECO:0000256" key="5">
    <source>
        <dbReference type="ARBA" id="ARBA00033748"/>
    </source>
</evidence>
<dbReference type="OrthoDB" id="9779442at2"/>
<gene>
    <name evidence="8" type="ORF">FP026_26055</name>
</gene>
<dbReference type="Pfam" id="PF00296">
    <property type="entry name" value="Bac_luciferase"/>
    <property type="match status" value="1"/>
</dbReference>
<keyword evidence="3" id="KW-0560">Oxidoreductase</keyword>
<evidence type="ECO:0000256" key="4">
    <source>
        <dbReference type="ARBA" id="ARBA00023033"/>
    </source>
</evidence>
<organism evidence="8 9">
    <name type="scientific">Rhizobium tropici</name>
    <dbReference type="NCBI Taxonomy" id="398"/>
    <lineage>
        <taxon>Bacteria</taxon>
        <taxon>Pseudomonadati</taxon>
        <taxon>Pseudomonadota</taxon>
        <taxon>Alphaproteobacteria</taxon>
        <taxon>Hyphomicrobiales</taxon>
        <taxon>Rhizobiaceae</taxon>
        <taxon>Rhizobium/Agrobacterium group</taxon>
        <taxon>Rhizobium</taxon>
    </lineage>
</organism>
<dbReference type="InterPro" id="IPR016215">
    <property type="entry name" value="NTA_MOA"/>
</dbReference>
<evidence type="ECO:0000313" key="9">
    <source>
        <dbReference type="Proteomes" id="UP000323608"/>
    </source>
</evidence>
<evidence type="ECO:0000256" key="6">
    <source>
        <dbReference type="PIRSR" id="PIRSR000337-1"/>
    </source>
</evidence>
<proteinExistence type="inferred from homology"/>
<dbReference type="SUPFAM" id="SSF51679">
    <property type="entry name" value="Bacterial luciferase-like"/>
    <property type="match status" value="1"/>
</dbReference>
<evidence type="ECO:0000256" key="2">
    <source>
        <dbReference type="ARBA" id="ARBA00022643"/>
    </source>
</evidence>
<evidence type="ECO:0000313" key="8">
    <source>
        <dbReference type="EMBL" id="KAA1177026.1"/>
    </source>
</evidence>
<dbReference type="PANTHER" id="PTHR30011:SF16">
    <property type="entry name" value="C2H2 FINGER DOMAIN TRANSCRIPTION FACTOR (EUROFUNG)-RELATED"/>
    <property type="match status" value="1"/>
</dbReference>
<dbReference type="Gene3D" id="3.20.20.30">
    <property type="entry name" value="Luciferase-like domain"/>
    <property type="match status" value="1"/>
</dbReference>
<dbReference type="PIRSF" id="PIRSF000337">
    <property type="entry name" value="NTA_MOA"/>
    <property type="match status" value="1"/>
</dbReference>
<dbReference type="AlphaFoldDB" id="A0A5B0VQX5"/>
<keyword evidence="4" id="KW-0503">Monooxygenase</keyword>
<comment type="similarity">
    <text evidence="5">Belongs to the NtaA/SnaA/DszA monooxygenase family.</text>
</comment>
<evidence type="ECO:0000256" key="1">
    <source>
        <dbReference type="ARBA" id="ARBA00022630"/>
    </source>
</evidence>
<dbReference type="Proteomes" id="UP000323608">
    <property type="component" value="Unassembled WGS sequence"/>
</dbReference>
<feature type="binding site" evidence="6">
    <location>
        <position position="109"/>
    </location>
    <ligand>
        <name>FMN</name>
        <dbReference type="ChEBI" id="CHEBI:58210"/>
    </ligand>
</feature>
<dbReference type="InterPro" id="IPR011251">
    <property type="entry name" value="Luciferase-like_dom"/>
</dbReference>
<dbReference type="EMBL" id="VNIP01000014">
    <property type="protein sequence ID" value="KAA1177026.1"/>
    <property type="molecule type" value="Genomic_DNA"/>
</dbReference>
<accession>A0A5B0VQX5</accession>
<feature type="binding site" evidence="6">
    <location>
        <position position="234"/>
    </location>
    <ligand>
        <name>FMN</name>
        <dbReference type="ChEBI" id="CHEBI:58210"/>
    </ligand>
</feature>
<feature type="binding site" evidence="6">
    <location>
        <position position="159"/>
    </location>
    <ligand>
        <name>FMN</name>
        <dbReference type="ChEBI" id="CHEBI:58210"/>
    </ligand>
</feature>
<sequence length="456" mass="49788">MVPGRRVSGTGDIPVSRKRELHLNINILHSGFSPAAWRMQGSDPRASFDINHYINVARIAERGTFDAVFLADQAAISDRVDFRPLTSLEPTIVLASVAAHTEHIGLIATASTTYNEPYNIARRFATLDHASGGRVGWNVVTSADLSQSRNFGLEKPVAHQSRYERAEEFTSIVKALWDSWEEDAFIGDVESGRFVDTTKVHAIAHRGKHFSVHGPHNVPRPPQGHPVIVQAGGSDDGRELAARHAEAVFSASQSLEESLDYAHDLRARAARYGRAPSSLLVLAGLATIIGSTEAEARRRQEELRELIPLEYSLARLSGVLQVDPGRLKLDEPLPDDIPLPADGGHTFFRATLALAQREKLTVRGLIRALNGGTGHRTIVGTPEAVADDIETWFEAGAADGFNLMPDVLPHGLEVFVDEVVPILRGRGLFRKDYAGHTLRDHLGLSRPANPYAIAAE</sequence>
<feature type="binding site" evidence="6">
    <location>
        <position position="72"/>
    </location>
    <ligand>
        <name>FMN</name>
        <dbReference type="ChEBI" id="CHEBI:58210"/>
    </ligand>
</feature>
<evidence type="ECO:0000256" key="3">
    <source>
        <dbReference type="ARBA" id="ARBA00023002"/>
    </source>
</evidence>
<protein>
    <submittedName>
        <fullName evidence="8">LLM class flavin-dependent oxidoreductase</fullName>
    </submittedName>
</protein>
<reference evidence="8 9" key="1">
    <citation type="submission" date="2019-07" db="EMBL/GenBank/DDBJ databases">
        <title>The Draft Genome Sequence of Rhizobium tropici SARCC-755 Associated with Superior Nodulation on Pigeonpea (Cajanus cajan (L.) Millsp.).</title>
        <authorList>
            <person name="Bopape F.L."/>
            <person name="Hassen A.I."/>
            <person name="Swanevelder Z.H."/>
            <person name="Gwata E.T."/>
        </authorList>
    </citation>
    <scope>NUCLEOTIDE SEQUENCE [LARGE SCALE GENOMIC DNA]</scope>
    <source>
        <strain evidence="8 9">SARCC-755</strain>
    </source>
</reference>
<dbReference type="PANTHER" id="PTHR30011">
    <property type="entry name" value="ALKANESULFONATE MONOOXYGENASE-RELATED"/>
    <property type="match status" value="1"/>
</dbReference>